<evidence type="ECO:0000256" key="7">
    <source>
        <dbReference type="ARBA" id="ARBA00023136"/>
    </source>
</evidence>
<keyword evidence="1" id="KW-0813">Transport</keyword>
<dbReference type="InterPro" id="IPR017871">
    <property type="entry name" value="ABC_transporter-like_CS"/>
</dbReference>
<dbReference type="SUPFAM" id="SSF52540">
    <property type="entry name" value="P-loop containing nucleoside triphosphate hydrolases"/>
    <property type="match status" value="1"/>
</dbReference>
<keyword evidence="4" id="KW-0547">Nucleotide-binding</keyword>
<dbReference type="STRING" id="1123756.MGEO_03630"/>
<dbReference type="InterPro" id="IPR003593">
    <property type="entry name" value="AAA+_ATPase"/>
</dbReference>
<organism evidence="9 10">
    <name type="scientific">Marivita geojedonensis</name>
    <dbReference type="NCBI Taxonomy" id="1123756"/>
    <lineage>
        <taxon>Bacteria</taxon>
        <taxon>Pseudomonadati</taxon>
        <taxon>Pseudomonadota</taxon>
        <taxon>Alphaproteobacteria</taxon>
        <taxon>Rhodobacterales</taxon>
        <taxon>Roseobacteraceae</taxon>
        <taxon>Marivita</taxon>
    </lineage>
</organism>
<sequence length="233" mass="24491">MQLDHIEARSGTFALTADLTVDAGARVAIIGASGSGKSTLLDVIAGFLPVQSGALRWKGRDITRLSPAERPVSILFQDTNLFPHLTIGQNLALALNPATGRMRDGDAARIDGSLARVGLAGFAERRLSEMSGGQQSRAAFARVLLQGRPVLLLDEPFAALGPSLKAEMLDLVSEVAEAEGLTVLLVSHDPQDARRFAEQTIVVEEGRVSAPEATGHLLDNPPPGLRAYLGGAG</sequence>
<name>A0A1X4NPT9_9RHOB</name>
<dbReference type="Gene3D" id="3.40.50.300">
    <property type="entry name" value="P-loop containing nucleotide triphosphate hydrolases"/>
    <property type="match status" value="1"/>
</dbReference>
<dbReference type="GO" id="GO:0005524">
    <property type="term" value="F:ATP binding"/>
    <property type="evidence" value="ECO:0007669"/>
    <property type="project" value="UniProtKB-KW"/>
</dbReference>
<dbReference type="AlphaFoldDB" id="A0A1X4NPT9"/>
<accession>A0A1X4NPT9</accession>
<reference evidence="9 10" key="1">
    <citation type="submission" date="2014-03" db="EMBL/GenBank/DDBJ databases">
        <title>The draft genome sequence of Marivita geojedonensis KCTC 23882.</title>
        <authorList>
            <person name="Lai Q."/>
            <person name="Shao Z."/>
        </authorList>
    </citation>
    <scope>NUCLEOTIDE SEQUENCE [LARGE SCALE GENOMIC DNA]</scope>
    <source>
        <strain evidence="9 10">DPG-138</strain>
    </source>
</reference>
<feature type="domain" description="ABC transporter" evidence="8">
    <location>
        <begin position="1"/>
        <end position="230"/>
    </location>
</feature>
<keyword evidence="3" id="KW-0997">Cell inner membrane</keyword>
<evidence type="ECO:0000313" key="9">
    <source>
        <dbReference type="EMBL" id="OSQ52721.1"/>
    </source>
</evidence>
<dbReference type="Proteomes" id="UP000193926">
    <property type="component" value="Unassembled WGS sequence"/>
</dbReference>
<evidence type="ECO:0000256" key="5">
    <source>
        <dbReference type="ARBA" id="ARBA00022840"/>
    </source>
</evidence>
<dbReference type="InterPro" id="IPR050093">
    <property type="entry name" value="ABC_SmlMolc_Importer"/>
</dbReference>
<keyword evidence="6" id="KW-1278">Translocase</keyword>
<dbReference type="EMBL" id="JFKC01000002">
    <property type="protein sequence ID" value="OSQ52721.1"/>
    <property type="molecule type" value="Genomic_DNA"/>
</dbReference>
<evidence type="ECO:0000256" key="2">
    <source>
        <dbReference type="ARBA" id="ARBA00022475"/>
    </source>
</evidence>
<keyword evidence="5 9" id="KW-0067">ATP-binding</keyword>
<evidence type="ECO:0000256" key="1">
    <source>
        <dbReference type="ARBA" id="ARBA00022448"/>
    </source>
</evidence>
<dbReference type="PROSITE" id="PS00211">
    <property type="entry name" value="ABC_TRANSPORTER_1"/>
    <property type="match status" value="1"/>
</dbReference>
<dbReference type="PROSITE" id="PS50893">
    <property type="entry name" value="ABC_TRANSPORTER_2"/>
    <property type="match status" value="1"/>
</dbReference>
<dbReference type="Pfam" id="PF00005">
    <property type="entry name" value="ABC_tran"/>
    <property type="match status" value="1"/>
</dbReference>
<gene>
    <name evidence="9" type="ORF">MGEO_03630</name>
</gene>
<keyword evidence="7" id="KW-0472">Membrane</keyword>
<protein>
    <submittedName>
        <fullName evidence="9">Thiamine ABC transporter ATP-binding protein</fullName>
    </submittedName>
</protein>
<evidence type="ECO:0000259" key="8">
    <source>
        <dbReference type="PROSITE" id="PS50893"/>
    </source>
</evidence>
<evidence type="ECO:0000313" key="10">
    <source>
        <dbReference type="Proteomes" id="UP000193926"/>
    </source>
</evidence>
<evidence type="ECO:0000256" key="6">
    <source>
        <dbReference type="ARBA" id="ARBA00022967"/>
    </source>
</evidence>
<evidence type="ECO:0000256" key="4">
    <source>
        <dbReference type="ARBA" id="ARBA00022741"/>
    </source>
</evidence>
<proteinExistence type="predicted"/>
<dbReference type="InterPro" id="IPR027417">
    <property type="entry name" value="P-loop_NTPase"/>
</dbReference>
<dbReference type="OrthoDB" id="9802264at2"/>
<keyword evidence="10" id="KW-1185">Reference proteome</keyword>
<dbReference type="PANTHER" id="PTHR42781:SF1">
    <property type="entry name" value="THIAMINE IMPORT ATP-BINDING PROTEIN THIQ"/>
    <property type="match status" value="1"/>
</dbReference>
<dbReference type="SMART" id="SM00382">
    <property type="entry name" value="AAA"/>
    <property type="match status" value="1"/>
</dbReference>
<comment type="caution">
    <text evidence="9">The sequence shown here is derived from an EMBL/GenBank/DDBJ whole genome shotgun (WGS) entry which is preliminary data.</text>
</comment>
<dbReference type="InterPro" id="IPR003439">
    <property type="entry name" value="ABC_transporter-like_ATP-bd"/>
</dbReference>
<dbReference type="PANTHER" id="PTHR42781">
    <property type="entry name" value="SPERMIDINE/PUTRESCINE IMPORT ATP-BINDING PROTEIN POTA"/>
    <property type="match status" value="1"/>
</dbReference>
<evidence type="ECO:0000256" key="3">
    <source>
        <dbReference type="ARBA" id="ARBA00022519"/>
    </source>
</evidence>
<keyword evidence="2" id="KW-1003">Cell membrane</keyword>
<dbReference type="GO" id="GO:0016887">
    <property type="term" value="F:ATP hydrolysis activity"/>
    <property type="evidence" value="ECO:0007669"/>
    <property type="project" value="InterPro"/>
</dbReference>